<evidence type="ECO:0000313" key="1">
    <source>
        <dbReference type="EMBL" id="KAF6034486.1"/>
    </source>
</evidence>
<proteinExistence type="predicted"/>
<keyword evidence="3" id="KW-1185">Reference proteome</keyword>
<reference evidence="1 3" key="2">
    <citation type="submission" date="2020-06" db="EMBL/GenBank/DDBJ databases">
        <title>Draft genome of Bugula neritina, a colonial animal packing powerful symbionts and potential medicines.</title>
        <authorList>
            <person name="Rayko M."/>
        </authorList>
    </citation>
    <scope>NUCLEOTIDE SEQUENCE [LARGE SCALE GENOMIC DNA]</scope>
    <source>
        <strain evidence="1">Kwan_BN1</strain>
    </source>
</reference>
<dbReference type="GO" id="GO:0007017">
    <property type="term" value="P:microtubule-based process"/>
    <property type="evidence" value="ECO:0007669"/>
    <property type="project" value="InterPro"/>
</dbReference>
<dbReference type="EMBL" id="VXIV02000554">
    <property type="protein sequence ID" value="KAF6037536.1"/>
    <property type="molecule type" value="Genomic_DNA"/>
</dbReference>
<dbReference type="Gene3D" id="3.30.740.10">
    <property type="entry name" value="Protein Inhibitor Of Neuronal Nitric Oxide Synthase"/>
    <property type="match status" value="1"/>
</dbReference>
<reference evidence="1 3" key="1">
    <citation type="submission" date="2019-09" db="EMBL/GenBank/DDBJ databases">
        <authorList>
            <person name="Raiko M."/>
            <person name="Komissarov A."/>
            <person name="Rhodes A."/>
            <person name="Kliver S."/>
            <person name="Lim-Fong G."/>
            <person name="Kwan J."/>
            <person name="O'Brien S.J."/>
            <person name="Lopez J.V."/>
        </authorList>
    </citation>
    <scope>NUCLEOTIDE SEQUENCE [LARGE SCALE GENOMIC DNA]</scope>
    <source>
        <strain evidence="1">Kwan_BN1</strain>
    </source>
</reference>
<dbReference type="GO" id="GO:0030286">
    <property type="term" value="C:dynein complex"/>
    <property type="evidence" value="ECO:0007669"/>
    <property type="project" value="InterPro"/>
</dbReference>
<accession>A0A7J7KAA4</accession>
<gene>
    <name evidence="2" type="ORF">EB796_004152</name>
    <name evidence="1" type="ORF">EB796_007207</name>
</gene>
<name>A0A7J7KAA4_BUGNE</name>
<dbReference type="EMBL" id="VXIV02001062">
    <property type="protein sequence ID" value="KAF6034486.1"/>
    <property type="molecule type" value="Genomic_DNA"/>
</dbReference>
<comment type="caution">
    <text evidence="1">The sequence shown here is derived from an EMBL/GenBank/DDBJ whole genome shotgun (WGS) entry which is preliminary data.</text>
</comment>
<protein>
    <submittedName>
        <fullName evidence="1">Uncharacterized protein</fullName>
    </submittedName>
</protein>
<evidence type="ECO:0000313" key="2">
    <source>
        <dbReference type="EMBL" id="KAF6037536.1"/>
    </source>
</evidence>
<evidence type="ECO:0000313" key="3">
    <source>
        <dbReference type="Proteomes" id="UP000593567"/>
    </source>
</evidence>
<dbReference type="AlphaFoldDB" id="A0A7J7KAA4"/>
<sequence>METFGNKDRMDLVKTAQFNYTVGVGPFIYAPTSMADGEVRDILEMTVRAFSVHCRETDDFEQTRRAQQIMSELRNTRGGQWLCIVGRSGAFSATHNYLQKTQLLAFRYREHDVCVLKLVE</sequence>
<dbReference type="SUPFAM" id="SSF54648">
    <property type="entry name" value="DLC"/>
    <property type="match status" value="1"/>
</dbReference>
<dbReference type="InterPro" id="IPR037177">
    <property type="entry name" value="DLC_sf"/>
</dbReference>
<organism evidence="1 3">
    <name type="scientific">Bugula neritina</name>
    <name type="common">Brown bryozoan</name>
    <name type="synonym">Sertularia neritina</name>
    <dbReference type="NCBI Taxonomy" id="10212"/>
    <lineage>
        <taxon>Eukaryota</taxon>
        <taxon>Metazoa</taxon>
        <taxon>Spiralia</taxon>
        <taxon>Lophotrochozoa</taxon>
        <taxon>Bryozoa</taxon>
        <taxon>Gymnolaemata</taxon>
        <taxon>Cheilostomatida</taxon>
        <taxon>Flustrina</taxon>
        <taxon>Buguloidea</taxon>
        <taxon>Bugulidae</taxon>
        <taxon>Bugula</taxon>
    </lineage>
</organism>
<dbReference type="Proteomes" id="UP000593567">
    <property type="component" value="Unassembled WGS sequence"/>
</dbReference>